<gene>
    <name evidence="1" type="ORF">E3O46_09115</name>
</gene>
<dbReference type="Proteomes" id="UP000297604">
    <property type="component" value="Unassembled WGS sequence"/>
</dbReference>
<keyword evidence="2" id="KW-1185">Reference proteome</keyword>
<sequence>MNWIIVAGVITVITVVAIVGQRKGWVDFSWNQRRRGGSMTIADEAFNPTRYEAQVEMDRQSILPAPAPLPGDDDKGVYRGTIRIKI</sequence>
<dbReference type="EMBL" id="SOFS01000019">
    <property type="protein sequence ID" value="TFC20375.1"/>
    <property type="molecule type" value="Genomic_DNA"/>
</dbReference>
<comment type="caution">
    <text evidence="1">The sequence shown here is derived from an EMBL/GenBank/DDBJ whole genome shotgun (WGS) entry which is preliminary data.</text>
</comment>
<organism evidence="1 2">
    <name type="scientific">Cryobacterium glucosi</name>
    <dbReference type="NCBI Taxonomy" id="1259175"/>
    <lineage>
        <taxon>Bacteria</taxon>
        <taxon>Bacillati</taxon>
        <taxon>Actinomycetota</taxon>
        <taxon>Actinomycetes</taxon>
        <taxon>Micrococcales</taxon>
        <taxon>Microbacteriaceae</taxon>
        <taxon>Cryobacterium</taxon>
    </lineage>
</organism>
<evidence type="ECO:0000313" key="2">
    <source>
        <dbReference type="Proteomes" id="UP000297604"/>
    </source>
</evidence>
<proteinExistence type="predicted"/>
<evidence type="ECO:0000313" key="1">
    <source>
        <dbReference type="EMBL" id="TFC20375.1"/>
    </source>
</evidence>
<name>A0ABY2IM92_9MICO</name>
<accession>A0ABY2IM92</accession>
<protein>
    <submittedName>
        <fullName evidence="1">Uncharacterized protein</fullName>
    </submittedName>
</protein>
<dbReference type="RefSeq" id="WP_134561592.1">
    <property type="nucleotide sequence ID" value="NZ_SOFS01000019.1"/>
</dbReference>
<reference evidence="1 2" key="1">
    <citation type="submission" date="2019-03" db="EMBL/GenBank/DDBJ databases">
        <title>Genomics of glacier-inhabiting Cryobacterium strains.</title>
        <authorList>
            <person name="Liu Q."/>
            <person name="Xin Y.-H."/>
        </authorList>
    </citation>
    <scope>NUCLEOTIDE SEQUENCE [LARGE SCALE GENOMIC DNA]</scope>
    <source>
        <strain evidence="1 2">MDB1-5</strain>
    </source>
</reference>